<keyword evidence="3" id="KW-1185">Reference proteome</keyword>
<feature type="transmembrane region" description="Helical" evidence="1">
    <location>
        <begin position="6"/>
        <end position="24"/>
    </location>
</feature>
<accession>A0A1I6B2P1</accession>
<name>A0A1I6B2P1_9BACI</name>
<keyword evidence="1" id="KW-0472">Membrane</keyword>
<feature type="transmembrane region" description="Helical" evidence="1">
    <location>
        <begin position="36"/>
        <end position="56"/>
    </location>
</feature>
<keyword evidence="1" id="KW-1133">Transmembrane helix</keyword>
<gene>
    <name evidence="2" type="ORF">SAMN05421670_0119</name>
</gene>
<keyword evidence="1" id="KW-0812">Transmembrane</keyword>
<evidence type="ECO:0000256" key="1">
    <source>
        <dbReference type="SAM" id="Phobius"/>
    </source>
</evidence>
<protein>
    <submittedName>
        <fullName evidence="2">Uncharacterized protein</fullName>
    </submittedName>
</protein>
<dbReference type="RefSeq" id="WP_093538470.1">
    <property type="nucleotide sequence ID" value="NZ_JBELZT010000024.1"/>
</dbReference>
<sequence>MYILIIGFIILFFISTTIGLLMMFKFREKNKYNVVTGTIGLGTGVFCLIASILFYFNNI</sequence>
<dbReference type="Proteomes" id="UP000198734">
    <property type="component" value="Unassembled WGS sequence"/>
</dbReference>
<organism evidence="2 3">
    <name type="scientific">Psychrobacillus psychrotolerans</name>
    <dbReference type="NCBI Taxonomy" id="126156"/>
    <lineage>
        <taxon>Bacteria</taxon>
        <taxon>Bacillati</taxon>
        <taxon>Bacillota</taxon>
        <taxon>Bacilli</taxon>
        <taxon>Bacillales</taxon>
        <taxon>Bacillaceae</taxon>
        <taxon>Psychrobacillus</taxon>
    </lineage>
</organism>
<reference evidence="3" key="1">
    <citation type="submission" date="2016-10" db="EMBL/GenBank/DDBJ databases">
        <authorList>
            <person name="Varghese N."/>
            <person name="Submissions S."/>
        </authorList>
    </citation>
    <scope>NUCLEOTIDE SEQUENCE [LARGE SCALE GENOMIC DNA]</scope>
    <source>
        <strain evidence="3">DSM 11706</strain>
    </source>
</reference>
<proteinExistence type="predicted"/>
<dbReference type="STRING" id="126156.SAMN05421670_0119"/>
<dbReference type="EMBL" id="FOXU01000010">
    <property type="protein sequence ID" value="SFQ75185.1"/>
    <property type="molecule type" value="Genomic_DNA"/>
</dbReference>
<dbReference type="AlphaFoldDB" id="A0A1I6B2P1"/>
<evidence type="ECO:0000313" key="3">
    <source>
        <dbReference type="Proteomes" id="UP000198734"/>
    </source>
</evidence>
<evidence type="ECO:0000313" key="2">
    <source>
        <dbReference type="EMBL" id="SFQ75185.1"/>
    </source>
</evidence>